<evidence type="ECO:0000313" key="1">
    <source>
        <dbReference type="EMBL" id="PON73952.1"/>
    </source>
</evidence>
<proteinExistence type="predicted"/>
<dbReference type="AlphaFoldDB" id="A0A2P5DKX8"/>
<organism evidence="1 2">
    <name type="scientific">Parasponia andersonii</name>
    <name type="common">Sponia andersonii</name>
    <dbReference type="NCBI Taxonomy" id="3476"/>
    <lineage>
        <taxon>Eukaryota</taxon>
        <taxon>Viridiplantae</taxon>
        <taxon>Streptophyta</taxon>
        <taxon>Embryophyta</taxon>
        <taxon>Tracheophyta</taxon>
        <taxon>Spermatophyta</taxon>
        <taxon>Magnoliopsida</taxon>
        <taxon>eudicotyledons</taxon>
        <taxon>Gunneridae</taxon>
        <taxon>Pentapetalae</taxon>
        <taxon>rosids</taxon>
        <taxon>fabids</taxon>
        <taxon>Rosales</taxon>
        <taxon>Cannabaceae</taxon>
        <taxon>Parasponia</taxon>
    </lineage>
</organism>
<keyword evidence="2" id="KW-1185">Reference proteome</keyword>
<dbReference type="OrthoDB" id="10274762at2759"/>
<feature type="non-terminal residue" evidence="1">
    <location>
        <position position="108"/>
    </location>
</feature>
<sequence length="108" mass="12994">LTNSLSKLNINRFYRSIVLQNWPEYLRADHLRDASTAGTLWAAWKPMWLFGCFVQWDMQTCFFLCLYPVLLLPPRELLWPIVWWPTRPTSSIRWAWLLIGYLADAEFW</sequence>
<evidence type="ECO:0000313" key="2">
    <source>
        <dbReference type="Proteomes" id="UP000237105"/>
    </source>
</evidence>
<name>A0A2P5DKX8_PARAD</name>
<accession>A0A2P5DKX8</accession>
<gene>
    <name evidence="1" type="ORF">PanWU01x14_055020</name>
</gene>
<feature type="non-terminal residue" evidence="1">
    <location>
        <position position="1"/>
    </location>
</feature>
<protein>
    <submittedName>
        <fullName evidence="1">Uncharacterized protein</fullName>
    </submittedName>
</protein>
<reference evidence="2" key="1">
    <citation type="submission" date="2016-06" db="EMBL/GenBank/DDBJ databases">
        <title>Parallel loss of symbiosis genes in relatives of nitrogen-fixing non-legume Parasponia.</title>
        <authorList>
            <person name="Van Velzen R."/>
            <person name="Holmer R."/>
            <person name="Bu F."/>
            <person name="Rutten L."/>
            <person name="Van Zeijl A."/>
            <person name="Liu W."/>
            <person name="Santuari L."/>
            <person name="Cao Q."/>
            <person name="Sharma T."/>
            <person name="Shen D."/>
            <person name="Roswanjaya Y."/>
            <person name="Wardhani T."/>
            <person name="Kalhor M.S."/>
            <person name="Jansen J."/>
            <person name="Van den Hoogen J."/>
            <person name="Gungor B."/>
            <person name="Hartog M."/>
            <person name="Hontelez J."/>
            <person name="Verver J."/>
            <person name="Yang W.-C."/>
            <person name="Schijlen E."/>
            <person name="Repin R."/>
            <person name="Schilthuizen M."/>
            <person name="Schranz E."/>
            <person name="Heidstra R."/>
            <person name="Miyata K."/>
            <person name="Fedorova E."/>
            <person name="Kohlen W."/>
            <person name="Bisseling T."/>
            <person name="Smit S."/>
            <person name="Geurts R."/>
        </authorList>
    </citation>
    <scope>NUCLEOTIDE SEQUENCE [LARGE SCALE GENOMIC DNA]</scope>
    <source>
        <strain evidence="2">cv. WU1-14</strain>
    </source>
</reference>
<dbReference type="EMBL" id="JXTB01000031">
    <property type="protein sequence ID" value="PON73952.1"/>
    <property type="molecule type" value="Genomic_DNA"/>
</dbReference>
<comment type="caution">
    <text evidence="1">The sequence shown here is derived from an EMBL/GenBank/DDBJ whole genome shotgun (WGS) entry which is preliminary data.</text>
</comment>
<dbReference type="Proteomes" id="UP000237105">
    <property type="component" value="Unassembled WGS sequence"/>
</dbReference>